<keyword evidence="2" id="KW-1185">Reference proteome</keyword>
<name>A0A4U8UXT6_STECR</name>
<gene>
    <name evidence="1" type="ORF">L596_005079</name>
</gene>
<evidence type="ECO:0000313" key="1">
    <source>
        <dbReference type="EMBL" id="TMS38330.1"/>
    </source>
</evidence>
<comment type="caution">
    <text evidence="1">The sequence shown here is derived from an EMBL/GenBank/DDBJ whole genome shotgun (WGS) entry which is preliminary data.</text>
</comment>
<dbReference type="AlphaFoldDB" id="A0A4U8UXT6"/>
<reference evidence="1 2" key="1">
    <citation type="journal article" date="2015" name="Genome Biol.">
        <title>Comparative genomics of Steinernema reveals deeply conserved gene regulatory networks.</title>
        <authorList>
            <person name="Dillman A.R."/>
            <person name="Macchietto M."/>
            <person name="Porter C.F."/>
            <person name="Rogers A."/>
            <person name="Williams B."/>
            <person name="Antoshechkin I."/>
            <person name="Lee M.M."/>
            <person name="Goodwin Z."/>
            <person name="Lu X."/>
            <person name="Lewis E.E."/>
            <person name="Goodrich-Blair H."/>
            <person name="Stock S.P."/>
            <person name="Adams B.J."/>
            <person name="Sternberg P.W."/>
            <person name="Mortazavi A."/>
        </authorList>
    </citation>
    <scope>NUCLEOTIDE SEQUENCE [LARGE SCALE GENOMIC DNA]</scope>
    <source>
        <strain evidence="1 2">ALL</strain>
    </source>
</reference>
<organism evidence="1 2">
    <name type="scientific">Steinernema carpocapsae</name>
    <name type="common">Entomopathogenic nematode</name>
    <dbReference type="NCBI Taxonomy" id="34508"/>
    <lineage>
        <taxon>Eukaryota</taxon>
        <taxon>Metazoa</taxon>
        <taxon>Ecdysozoa</taxon>
        <taxon>Nematoda</taxon>
        <taxon>Chromadorea</taxon>
        <taxon>Rhabditida</taxon>
        <taxon>Tylenchina</taxon>
        <taxon>Panagrolaimomorpha</taxon>
        <taxon>Strongyloidoidea</taxon>
        <taxon>Steinernematidae</taxon>
        <taxon>Steinernema</taxon>
    </lineage>
</organism>
<evidence type="ECO:0000313" key="2">
    <source>
        <dbReference type="Proteomes" id="UP000298663"/>
    </source>
</evidence>
<dbReference type="EMBL" id="AZBU02000001">
    <property type="protein sequence ID" value="TMS38330.1"/>
    <property type="molecule type" value="Genomic_DNA"/>
</dbReference>
<reference evidence="1 2" key="2">
    <citation type="journal article" date="2019" name="G3 (Bethesda)">
        <title>Hybrid Assembly of the Genome of the Entomopathogenic Nematode Steinernema carpocapsae Identifies the X-Chromosome.</title>
        <authorList>
            <person name="Serra L."/>
            <person name="Macchietto M."/>
            <person name="Macias-Munoz A."/>
            <person name="McGill C.J."/>
            <person name="Rodriguez I.M."/>
            <person name="Rodriguez B."/>
            <person name="Murad R."/>
            <person name="Mortazavi A."/>
        </authorList>
    </citation>
    <scope>NUCLEOTIDE SEQUENCE [LARGE SCALE GENOMIC DNA]</scope>
    <source>
        <strain evidence="1 2">ALL</strain>
    </source>
</reference>
<proteinExistence type="predicted"/>
<accession>A0A4U8UXT6</accession>
<protein>
    <submittedName>
        <fullName evidence="1">Uncharacterized protein</fullName>
    </submittedName>
</protein>
<dbReference type="Proteomes" id="UP000298663">
    <property type="component" value="Unassembled WGS sequence"/>
</dbReference>
<sequence>MASVITFKLLMRSSQEEELLFKRTIIITNFGFLPSFSSGVLNASHVCQVPEKPSVNFQKVLVMNTKLVFQRYSPRSLFRLLSIERGPKAIIESLFFCLLKIECPLQTYL</sequence>